<protein>
    <recommendedName>
        <fullName evidence="2">ubiquitinyl hydrolase 1</fullName>
        <ecNumber evidence="2">3.4.19.12</ecNumber>
    </recommendedName>
</protein>
<dbReference type="GO" id="GO:0004843">
    <property type="term" value="F:cysteine-type deubiquitinase activity"/>
    <property type="evidence" value="ECO:0007669"/>
    <property type="project" value="UniProtKB-EC"/>
</dbReference>
<dbReference type="GO" id="GO:0005829">
    <property type="term" value="C:cytosol"/>
    <property type="evidence" value="ECO:0007669"/>
    <property type="project" value="TreeGrafter"/>
</dbReference>
<dbReference type="VEuPathDB" id="AmoebaDB:EHI_064460"/>
<dbReference type="PANTHER" id="PTHR24006:SF687">
    <property type="entry name" value="UBIQUITIN CARBOXYL-TERMINAL HYDROLASE 10"/>
    <property type="match status" value="1"/>
</dbReference>
<organism evidence="8 9">
    <name type="scientific">Entamoeba histolytica</name>
    <dbReference type="NCBI Taxonomy" id="5759"/>
    <lineage>
        <taxon>Eukaryota</taxon>
        <taxon>Amoebozoa</taxon>
        <taxon>Evosea</taxon>
        <taxon>Archamoebae</taxon>
        <taxon>Mastigamoebida</taxon>
        <taxon>Entamoebidae</taxon>
        <taxon>Entamoeba</taxon>
    </lineage>
</organism>
<gene>
    <name evidence="8" type="ORF">CL6EHI_064460</name>
</gene>
<proteinExistence type="predicted"/>
<dbReference type="InterPro" id="IPR028889">
    <property type="entry name" value="USP"/>
</dbReference>
<accession>A0A5K1U093</accession>
<dbReference type="InterPro" id="IPR050164">
    <property type="entry name" value="Peptidase_C19"/>
</dbReference>
<dbReference type="PROSITE" id="PS50235">
    <property type="entry name" value="USP_3"/>
    <property type="match status" value="1"/>
</dbReference>
<evidence type="ECO:0000313" key="9">
    <source>
        <dbReference type="Proteomes" id="UP000078387"/>
    </source>
</evidence>
<dbReference type="SUPFAM" id="SSF54001">
    <property type="entry name" value="Cysteine proteinases"/>
    <property type="match status" value="1"/>
</dbReference>
<dbReference type="OMA" id="MNCILQT"/>
<dbReference type="VEuPathDB" id="AmoebaDB:KM1_085180"/>
<evidence type="ECO:0000259" key="7">
    <source>
        <dbReference type="PROSITE" id="PS50235"/>
    </source>
</evidence>
<dbReference type="VEuPathDB" id="AmoebaDB:EHI7A_042890"/>
<keyword evidence="6" id="KW-0788">Thiol protease</keyword>
<dbReference type="EMBL" id="BDEQ01000001">
    <property type="protein sequence ID" value="GAT94594.1"/>
    <property type="molecule type" value="Genomic_DNA"/>
</dbReference>
<dbReference type="VEuPathDB" id="AmoebaDB:EHI8A_046310"/>
<dbReference type="GO" id="GO:0016579">
    <property type="term" value="P:protein deubiquitination"/>
    <property type="evidence" value="ECO:0007669"/>
    <property type="project" value="InterPro"/>
</dbReference>
<dbReference type="GO" id="GO:0006508">
    <property type="term" value="P:proteolysis"/>
    <property type="evidence" value="ECO:0007669"/>
    <property type="project" value="UniProtKB-KW"/>
</dbReference>
<dbReference type="PANTHER" id="PTHR24006">
    <property type="entry name" value="UBIQUITIN CARBOXYL-TERMINAL HYDROLASE"/>
    <property type="match status" value="1"/>
</dbReference>
<dbReference type="VEuPathDB" id="AmoebaDB:EHI5A_026650"/>
<dbReference type="Proteomes" id="UP000078387">
    <property type="component" value="Unassembled WGS sequence"/>
</dbReference>
<reference evidence="8 9" key="1">
    <citation type="submission" date="2016-05" db="EMBL/GenBank/DDBJ databases">
        <title>First whole genome sequencing of Entamoeba histolytica HM1:IMSS-clone-6.</title>
        <authorList>
            <person name="Mukherjee Avik.K."/>
            <person name="Izumyama S."/>
            <person name="Nakada-Tsukui K."/>
            <person name="Nozaki T."/>
        </authorList>
    </citation>
    <scope>NUCLEOTIDE SEQUENCE [LARGE SCALE GENOMIC DNA]</scope>
    <source>
        <strain evidence="8 9">HM1:IMSS clone 6</strain>
    </source>
</reference>
<evidence type="ECO:0000256" key="5">
    <source>
        <dbReference type="ARBA" id="ARBA00022801"/>
    </source>
</evidence>
<sequence>MKLHGLINFGNICYLNSALQVLYSIGPLRNYLLNGEYKKDINKTNKMGHEGKYIDTMAEFFSTYSRGQPNTNNLLNLLSNSFPFGEQHDSHEILIHLIDYMHEDVIHNGNSVIHDIFYGEIESTIMCSHCVYQSKTNSNFNCLELDIPKRTNCYSDIDSASLMNDVLVGIKGFANNKLIGSEIYIYLPRVTTASQLYKLIASILHLEPTDISKIFITRNHLRREIFKNEIIRLTDAQVEIYSERKKLTMFSDKSMSVIDALKQYFKPEQMEEWKCEECHNVGGKKYLNFKTFPKYFIMSVKLFEMGYYGCVKKTDYLTFPNRFESQNIVSSFPSYTYEIVSVINHIGCSFFGHYYSYVKCDDKWYCCNDETVSEVPQSDIHQKEAYVVIYKQIN</sequence>
<name>A0A5K1U093_ENTHI</name>
<dbReference type="PROSITE" id="PS00972">
    <property type="entry name" value="USP_1"/>
    <property type="match status" value="1"/>
</dbReference>
<dbReference type="InterPro" id="IPR018200">
    <property type="entry name" value="USP_CS"/>
</dbReference>
<keyword evidence="5 8" id="KW-0378">Hydrolase</keyword>
<dbReference type="InterPro" id="IPR038765">
    <property type="entry name" value="Papain-like_cys_pep_sf"/>
</dbReference>
<keyword evidence="4" id="KW-0833">Ubl conjugation pathway</keyword>
<dbReference type="Pfam" id="PF00443">
    <property type="entry name" value="UCH"/>
    <property type="match status" value="1"/>
</dbReference>
<comment type="caution">
    <text evidence="8">The sequence shown here is derived from an EMBL/GenBank/DDBJ whole genome shotgun (WGS) entry which is preliminary data.</text>
</comment>
<evidence type="ECO:0000256" key="1">
    <source>
        <dbReference type="ARBA" id="ARBA00000707"/>
    </source>
</evidence>
<evidence type="ECO:0000313" key="8">
    <source>
        <dbReference type="EMBL" id="GAT94594.1"/>
    </source>
</evidence>
<keyword evidence="3" id="KW-0645">Protease</keyword>
<evidence type="ECO:0000256" key="6">
    <source>
        <dbReference type="ARBA" id="ARBA00022807"/>
    </source>
</evidence>
<dbReference type="AlphaFoldDB" id="A0A5K1U093"/>
<dbReference type="GO" id="GO:0005634">
    <property type="term" value="C:nucleus"/>
    <property type="evidence" value="ECO:0007669"/>
    <property type="project" value="TreeGrafter"/>
</dbReference>
<feature type="domain" description="USP" evidence="7">
    <location>
        <begin position="4"/>
        <end position="393"/>
    </location>
</feature>
<dbReference type="EC" id="3.4.19.12" evidence="2"/>
<dbReference type="CDD" id="cd02257">
    <property type="entry name" value="Peptidase_C19"/>
    <property type="match status" value="1"/>
</dbReference>
<evidence type="ECO:0000256" key="3">
    <source>
        <dbReference type="ARBA" id="ARBA00022670"/>
    </source>
</evidence>
<dbReference type="InterPro" id="IPR001394">
    <property type="entry name" value="Peptidase_C19_UCH"/>
</dbReference>
<evidence type="ECO:0000256" key="2">
    <source>
        <dbReference type="ARBA" id="ARBA00012759"/>
    </source>
</evidence>
<dbReference type="Gene3D" id="3.90.70.10">
    <property type="entry name" value="Cysteine proteinases"/>
    <property type="match status" value="1"/>
</dbReference>
<evidence type="ECO:0000256" key="4">
    <source>
        <dbReference type="ARBA" id="ARBA00022786"/>
    </source>
</evidence>
<comment type="catalytic activity">
    <reaction evidence="1">
        <text>Thiol-dependent hydrolysis of ester, thioester, amide, peptide and isopeptide bonds formed by the C-terminal Gly of ubiquitin (a 76-residue protein attached to proteins as an intracellular targeting signal).</text>
        <dbReference type="EC" id="3.4.19.12"/>
    </reaction>
</comment>